<dbReference type="HOGENOM" id="CLU_086127_0_0_1"/>
<dbReference type="Proteomes" id="UP000002866">
    <property type="component" value="Chromosome 5"/>
</dbReference>
<dbReference type="InterPro" id="IPR018609">
    <property type="entry name" value="Bud13"/>
</dbReference>
<dbReference type="PANTHER" id="PTHR31809">
    <property type="entry name" value="BUD13 HOMOLOG"/>
    <property type="match status" value="1"/>
</dbReference>
<name>I2H500_HENB6</name>
<protein>
    <recommendedName>
        <fullName evidence="2">Pre-mRNA-splicing factor CWC26</fullName>
    </recommendedName>
</protein>
<accession>I2H500</accession>
<dbReference type="Pfam" id="PF09736">
    <property type="entry name" value="Bud13"/>
    <property type="match status" value="1"/>
</dbReference>
<evidence type="ECO:0000256" key="1">
    <source>
        <dbReference type="ARBA" id="ARBA00011069"/>
    </source>
</evidence>
<dbReference type="PANTHER" id="PTHR31809:SF0">
    <property type="entry name" value="BUD13 HOMOLOG"/>
    <property type="match status" value="1"/>
</dbReference>
<dbReference type="KEGG" id="tbl:TBLA_0E03970"/>
<dbReference type="AlphaFoldDB" id="I2H500"/>
<dbReference type="GO" id="GO:0000398">
    <property type="term" value="P:mRNA splicing, via spliceosome"/>
    <property type="evidence" value="ECO:0007669"/>
    <property type="project" value="TreeGrafter"/>
</dbReference>
<dbReference type="InterPro" id="IPR051112">
    <property type="entry name" value="CWC26_splicing_factor"/>
</dbReference>
<proteinExistence type="inferred from homology"/>
<keyword evidence="5" id="KW-1185">Reference proteome</keyword>
<dbReference type="GO" id="GO:0003723">
    <property type="term" value="F:RNA binding"/>
    <property type="evidence" value="ECO:0007669"/>
    <property type="project" value="TreeGrafter"/>
</dbReference>
<dbReference type="GO" id="GO:0070274">
    <property type="term" value="C:RES complex"/>
    <property type="evidence" value="ECO:0007669"/>
    <property type="project" value="TreeGrafter"/>
</dbReference>
<evidence type="ECO:0000313" key="5">
    <source>
        <dbReference type="Proteomes" id="UP000002866"/>
    </source>
</evidence>
<dbReference type="InParanoid" id="I2H500"/>
<evidence type="ECO:0000256" key="3">
    <source>
        <dbReference type="SAM" id="MobiDB-lite"/>
    </source>
</evidence>
<feature type="compositionally biased region" description="Basic residues" evidence="3">
    <location>
        <begin position="17"/>
        <end position="27"/>
    </location>
</feature>
<dbReference type="RefSeq" id="XP_004180971.1">
    <property type="nucleotide sequence ID" value="XM_004180923.1"/>
</dbReference>
<dbReference type="EMBL" id="HE806320">
    <property type="protein sequence ID" value="CCH61452.1"/>
    <property type="molecule type" value="Genomic_DNA"/>
</dbReference>
<dbReference type="STRING" id="1071380.I2H500"/>
<dbReference type="OrthoDB" id="6022at2759"/>
<evidence type="ECO:0000313" key="4">
    <source>
        <dbReference type="EMBL" id="CCH61452.1"/>
    </source>
</evidence>
<evidence type="ECO:0000256" key="2">
    <source>
        <dbReference type="ARBA" id="ARBA00020644"/>
    </source>
</evidence>
<dbReference type="GO" id="GO:0005684">
    <property type="term" value="C:U2-type spliceosomal complex"/>
    <property type="evidence" value="ECO:0007669"/>
    <property type="project" value="TreeGrafter"/>
</dbReference>
<dbReference type="OMA" id="NGFENRW"/>
<sequence length="314" mass="35815">MSINDYLSKTYGPAKKEKSKKKSKKQTKGVFDDNETLISYTSAKQEQKTEKLSTLNITDSSNVTTLNNIPLSSAPTTLNSKSRKDNKNLWKNLSTNELSIQNNEPDIKKQEKSNIIKLSSGAHAGLQTAEDVEKQLKVNEESAKQLANSALSPNAQNAPTIYRDRFGRRIKNIDLQREEESSKEESRKKIQEKSLREFNMGELQKYMLDNNLKNPPSIQNASSARQKALKDLEDPLANFNSDISSISKTPKTAPHTFFGRKIYTKAYPENRFGIAPGWRWDGVDRSNGFEPKWLAKRDELETKRVEKYTMQEEF</sequence>
<gene>
    <name evidence="4" type="primary">TBLA0E03970</name>
    <name evidence="4" type="ORF">TBLA_0E03970</name>
</gene>
<dbReference type="eggNOG" id="KOG2654">
    <property type="taxonomic scope" value="Eukaryota"/>
</dbReference>
<reference evidence="4 5" key="1">
    <citation type="journal article" date="2011" name="Proc. Natl. Acad. Sci. U.S.A.">
        <title>Evolutionary erosion of yeast sex chromosomes by mating-type switching accidents.</title>
        <authorList>
            <person name="Gordon J.L."/>
            <person name="Armisen D."/>
            <person name="Proux-Wera E."/>
            <person name="Oheigeartaigh S.S."/>
            <person name="Byrne K.P."/>
            <person name="Wolfe K.H."/>
        </authorList>
    </citation>
    <scope>NUCLEOTIDE SEQUENCE [LARGE SCALE GENOMIC DNA]</scope>
    <source>
        <strain evidence="5">ATCC 34711 / CBS 6284 / DSM 70876 / NBRC 10599 / NRRL Y-10934 / UCD 77-7</strain>
    </source>
</reference>
<feature type="region of interest" description="Disordered" evidence="3">
    <location>
        <begin position="1"/>
        <end position="34"/>
    </location>
</feature>
<organism evidence="4 5">
    <name type="scientific">Henningerozyma blattae (strain ATCC 34711 / CBS 6284 / DSM 70876 / NBRC 10599 / NRRL Y-10934 / UCD 77-7)</name>
    <name type="common">Yeast</name>
    <name type="synonym">Tetrapisispora blattae</name>
    <dbReference type="NCBI Taxonomy" id="1071380"/>
    <lineage>
        <taxon>Eukaryota</taxon>
        <taxon>Fungi</taxon>
        <taxon>Dikarya</taxon>
        <taxon>Ascomycota</taxon>
        <taxon>Saccharomycotina</taxon>
        <taxon>Saccharomycetes</taxon>
        <taxon>Saccharomycetales</taxon>
        <taxon>Saccharomycetaceae</taxon>
        <taxon>Henningerozyma</taxon>
    </lineage>
</organism>
<comment type="similarity">
    <text evidence="1">Belongs to the CWC26 family.</text>
</comment>
<feature type="region of interest" description="Disordered" evidence="3">
    <location>
        <begin position="173"/>
        <end position="195"/>
    </location>
</feature>
<dbReference type="GeneID" id="14496525"/>
<dbReference type="FunCoup" id="I2H500">
    <property type="interactions" value="94"/>
</dbReference>